<name>A0A1F5SHC6_9BACT</name>
<accession>A0A1F5SHC6</accession>
<proteinExistence type="predicted"/>
<evidence type="ECO:0000313" key="3">
    <source>
        <dbReference type="Proteomes" id="UP000178367"/>
    </source>
</evidence>
<sequence>MKKPIKVLLIILAAVFFGGAGYLFYIQYKINRGDLFEYEGVWYTKEQARELFGPQYYEVESKNTPEEVYVAFREALLRNDKEGALLLMREDKREEYRNAFENKEKFDNWVKRFPESIIKDHVYSNNASYHYLNDADANDREAHPTLFEKNKMGYWEIYGI</sequence>
<comment type="caution">
    <text evidence="2">The sequence shown here is derived from an EMBL/GenBank/DDBJ whole genome shotgun (WGS) entry which is preliminary data.</text>
</comment>
<reference evidence="2 3" key="1">
    <citation type="journal article" date="2016" name="Nat. Commun.">
        <title>Thousands of microbial genomes shed light on interconnected biogeochemical processes in an aquifer system.</title>
        <authorList>
            <person name="Anantharaman K."/>
            <person name="Brown C.T."/>
            <person name="Hug L.A."/>
            <person name="Sharon I."/>
            <person name="Castelle C.J."/>
            <person name="Probst A.J."/>
            <person name="Thomas B.C."/>
            <person name="Singh A."/>
            <person name="Wilkins M.J."/>
            <person name="Karaoz U."/>
            <person name="Brodie E.L."/>
            <person name="Williams K.H."/>
            <person name="Hubbard S.S."/>
            <person name="Banfield J.F."/>
        </authorList>
    </citation>
    <scope>NUCLEOTIDE SEQUENCE [LARGE SCALE GENOMIC DNA]</scope>
</reference>
<dbReference type="AlphaFoldDB" id="A0A1F5SHC6"/>
<gene>
    <name evidence="2" type="ORF">A2227_02685</name>
</gene>
<keyword evidence="1" id="KW-1133">Transmembrane helix</keyword>
<feature type="transmembrane region" description="Helical" evidence="1">
    <location>
        <begin position="7"/>
        <end position="25"/>
    </location>
</feature>
<keyword evidence="1" id="KW-0812">Transmembrane</keyword>
<evidence type="ECO:0000256" key="1">
    <source>
        <dbReference type="SAM" id="Phobius"/>
    </source>
</evidence>
<keyword evidence="1" id="KW-0472">Membrane</keyword>
<dbReference type="EMBL" id="MFGB01000017">
    <property type="protein sequence ID" value="OGF26100.1"/>
    <property type="molecule type" value="Genomic_DNA"/>
</dbReference>
<organism evidence="2 3">
    <name type="scientific">Candidatus Falkowbacteria bacterium RIFOXYA2_FULL_47_19</name>
    <dbReference type="NCBI Taxonomy" id="1797994"/>
    <lineage>
        <taxon>Bacteria</taxon>
        <taxon>Candidatus Falkowiibacteriota</taxon>
    </lineage>
</organism>
<evidence type="ECO:0000313" key="2">
    <source>
        <dbReference type="EMBL" id="OGF26100.1"/>
    </source>
</evidence>
<dbReference type="Proteomes" id="UP000178367">
    <property type="component" value="Unassembled WGS sequence"/>
</dbReference>
<protein>
    <submittedName>
        <fullName evidence="2">Uncharacterized protein</fullName>
    </submittedName>
</protein>